<evidence type="ECO:0000313" key="3">
    <source>
        <dbReference type="Proteomes" id="UP001329151"/>
    </source>
</evidence>
<name>A0AA86J2L6_9BURK</name>
<accession>A0AA86J2L6</accession>
<keyword evidence="3" id="KW-1185">Reference proteome</keyword>
<dbReference type="AlphaFoldDB" id="A0AA86J2L6"/>
<gene>
    <name evidence="2" type="ORF">RGQ30_13700</name>
</gene>
<proteinExistence type="predicted"/>
<protein>
    <submittedName>
        <fullName evidence="2">Uncharacterized protein</fullName>
    </submittedName>
</protein>
<sequence length="42" mass="4882">MTHEQKSNKQDKKKPLSTPKEKKVAKKLKKDIKEGIHKPKIS</sequence>
<dbReference type="EMBL" id="AP028947">
    <property type="protein sequence ID" value="BET25869.1"/>
    <property type="molecule type" value="Genomic_DNA"/>
</dbReference>
<feature type="compositionally biased region" description="Basic and acidic residues" evidence="1">
    <location>
        <begin position="31"/>
        <end position="42"/>
    </location>
</feature>
<organism evidence="2 3">
    <name type="scientific">Limnobacter thiooxidans</name>
    <dbReference type="NCBI Taxonomy" id="131080"/>
    <lineage>
        <taxon>Bacteria</taxon>
        <taxon>Pseudomonadati</taxon>
        <taxon>Pseudomonadota</taxon>
        <taxon>Betaproteobacteria</taxon>
        <taxon>Burkholderiales</taxon>
        <taxon>Burkholderiaceae</taxon>
        <taxon>Limnobacter</taxon>
    </lineage>
</organism>
<feature type="compositionally biased region" description="Basic and acidic residues" evidence="1">
    <location>
        <begin position="1"/>
        <end position="22"/>
    </location>
</feature>
<dbReference type="RefSeq" id="WP_298217343.1">
    <property type="nucleotide sequence ID" value="NZ_AP028947.1"/>
</dbReference>
<evidence type="ECO:0000256" key="1">
    <source>
        <dbReference type="SAM" id="MobiDB-lite"/>
    </source>
</evidence>
<evidence type="ECO:0000313" key="2">
    <source>
        <dbReference type="EMBL" id="BET25869.1"/>
    </source>
</evidence>
<reference evidence="2 3" key="1">
    <citation type="submission" date="2023-10" db="EMBL/GenBank/DDBJ databases">
        <title>Complete Genome Sequence of Limnobacter thiooxidans CS-K2T, Isolated from freshwater lake sediments in Bavaria, Germany.</title>
        <authorList>
            <person name="Naruki M."/>
            <person name="Watanabe A."/>
            <person name="Warashina T."/>
            <person name="Morita T."/>
            <person name="Arakawa K."/>
        </authorList>
    </citation>
    <scope>NUCLEOTIDE SEQUENCE [LARGE SCALE GENOMIC DNA]</scope>
    <source>
        <strain evidence="2 3">CS-K2</strain>
    </source>
</reference>
<feature type="region of interest" description="Disordered" evidence="1">
    <location>
        <begin position="1"/>
        <end position="42"/>
    </location>
</feature>
<dbReference type="Proteomes" id="UP001329151">
    <property type="component" value="Chromosome"/>
</dbReference>
<dbReference type="KEGG" id="lto:RGQ30_13700"/>